<organism evidence="2 3">
    <name type="scientific">Mycena pura</name>
    <dbReference type="NCBI Taxonomy" id="153505"/>
    <lineage>
        <taxon>Eukaryota</taxon>
        <taxon>Fungi</taxon>
        <taxon>Dikarya</taxon>
        <taxon>Basidiomycota</taxon>
        <taxon>Agaricomycotina</taxon>
        <taxon>Agaricomycetes</taxon>
        <taxon>Agaricomycetidae</taxon>
        <taxon>Agaricales</taxon>
        <taxon>Marasmiineae</taxon>
        <taxon>Mycenaceae</taxon>
        <taxon>Mycena</taxon>
    </lineage>
</organism>
<accession>A0AAD6Y143</accession>
<evidence type="ECO:0000256" key="1">
    <source>
        <dbReference type="SAM" id="MobiDB-lite"/>
    </source>
</evidence>
<gene>
    <name evidence="2" type="ORF">GGX14DRAFT_608800</name>
</gene>
<evidence type="ECO:0000313" key="3">
    <source>
        <dbReference type="Proteomes" id="UP001219525"/>
    </source>
</evidence>
<proteinExistence type="predicted"/>
<feature type="region of interest" description="Disordered" evidence="1">
    <location>
        <begin position="250"/>
        <end position="327"/>
    </location>
</feature>
<protein>
    <submittedName>
        <fullName evidence="2">Uncharacterized protein</fullName>
    </submittedName>
</protein>
<name>A0AAD6Y143_9AGAR</name>
<dbReference type="Proteomes" id="UP001219525">
    <property type="component" value="Unassembled WGS sequence"/>
</dbReference>
<sequence length="327" mass="35419">MFPGSVYQSTHSQFGIMGITKKLTDATRMSSGISHRIQIAAGDRLESHVGSFTASSEQAGFGPYIAQAPLMVTTRSVSAGIHSIIEYLRQLVPNLCAEISALLSVTPYESDVFADFCHFMDSAERHIQGQPGNVDDPSAIMICVLCRGTSIFLRTNKWSTLHNSMQGRPATPDSSRTSAPNDWTCRIISPRAVRHYVAQIASYIGVTMGLGHPGRLRALDAKGKCDGKFEPGKSETGFARCRVVCKAGIESPEQGPDRTRTQRGTEGLGIGPQGGNFREGSKSGGSEDGRVKSTAVPLRTRRQPRHLQPDASSRLSIVLHDQIREHG</sequence>
<feature type="compositionally biased region" description="Basic and acidic residues" evidence="1">
    <location>
        <begin position="279"/>
        <end position="291"/>
    </location>
</feature>
<evidence type="ECO:0000313" key="2">
    <source>
        <dbReference type="EMBL" id="KAJ7189626.1"/>
    </source>
</evidence>
<keyword evidence="3" id="KW-1185">Reference proteome</keyword>
<dbReference type="AlphaFoldDB" id="A0AAD6Y143"/>
<comment type="caution">
    <text evidence="2">The sequence shown here is derived from an EMBL/GenBank/DDBJ whole genome shotgun (WGS) entry which is preliminary data.</text>
</comment>
<dbReference type="EMBL" id="JARJCW010000171">
    <property type="protein sequence ID" value="KAJ7189626.1"/>
    <property type="molecule type" value="Genomic_DNA"/>
</dbReference>
<reference evidence="2" key="1">
    <citation type="submission" date="2023-03" db="EMBL/GenBank/DDBJ databases">
        <title>Massive genome expansion in bonnet fungi (Mycena s.s.) driven by repeated elements and novel gene families across ecological guilds.</title>
        <authorList>
            <consortium name="Lawrence Berkeley National Laboratory"/>
            <person name="Harder C.B."/>
            <person name="Miyauchi S."/>
            <person name="Viragh M."/>
            <person name="Kuo A."/>
            <person name="Thoen E."/>
            <person name="Andreopoulos B."/>
            <person name="Lu D."/>
            <person name="Skrede I."/>
            <person name="Drula E."/>
            <person name="Henrissat B."/>
            <person name="Morin E."/>
            <person name="Kohler A."/>
            <person name="Barry K."/>
            <person name="LaButti K."/>
            <person name="Morin E."/>
            <person name="Salamov A."/>
            <person name="Lipzen A."/>
            <person name="Mereny Z."/>
            <person name="Hegedus B."/>
            <person name="Baldrian P."/>
            <person name="Stursova M."/>
            <person name="Weitz H."/>
            <person name="Taylor A."/>
            <person name="Grigoriev I.V."/>
            <person name="Nagy L.G."/>
            <person name="Martin F."/>
            <person name="Kauserud H."/>
        </authorList>
    </citation>
    <scope>NUCLEOTIDE SEQUENCE</scope>
    <source>
        <strain evidence="2">9144</strain>
    </source>
</reference>